<accession>A0A9N8DNK0</accession>
<dbReference type="AlphaFoldDB" id="A0A9N8DNK0"/>
<feature type="region of interest" description="Disordered" evidence="1">
    <location>
        <begin position="750"/>
        <end position="781"/>
    </location>
</feature>
<evidence type="ECO:0000256" key="2">
    <source>
        <dbReference type="SAM" id="SignalP"/>
    </source>
</evidence>
<evidence type="ECO:0000313" key="4">
    <source>
        <dbReference type="Proteomes" id="UP001153069"/>
    </source>
</evidence>
<feature type="compositionally biased region" description="Basic and acidic residues" evidence="1">
    <location>
        <begin position="423"/>
        <end position="450"/>
    </location>
</feature>
<feature type="chain" id="PRO_5040195896" evidence="2">
    <location>
        <begin position="19"/>
        <end position="943"/>
    </location>
</feature>
<comment type="caution">
    <text evidence="3">The sequence shown here is derived from an EMBL/GenBank/DDBJ whole genome shotgun (WGS) entry which is preliminary data.</text>
</comment>
<dbReference type="EMBL" id="CAICTM010000177">
    <property type="protein sequence ID" value="CAB9503866.1"/>
    <property type="molecule type" value="Genomic_DNA"/>
</dbReference>
<feature type="region of interest" description="Disordered" evidence="1">
    <location>
        <begin position="423"/>
        <end position="466"/>
    </location>
</feature>
<feature type="signal peptide" evidence="2">
    <location>
        <begin position="1"/>
        <end position="18"/>
    </location>
</feature>
<keyword evidence="4" id="KW-1185">Reference proteome</keyword>
<gene>
    <name evidence="3" type="ORF">SEMRO_178_G078200.1</name>
</gene>
<dbReference type="InterPro" id="IPR018247">
    <property type="entry name" value="EF_Hand_1_Ca_BS"/>
</dbReference>
<organism evidence="3 4">
    <name type="scientific">Seminavis robusta</name>
    <dbReference type="NCBI Taxonomy" id="568900"/>
    <lineage>
        <taxon>Eukaryota</taxon>
        <taxon>Sar</taxon>
        <taxon>Stramenopiles</taxon>
        <taxon>Ochrophyta</taxon>
        <taxon>Bacillariophyta</taxon>
        <taxon>Bacillariophyceae</taxon>
        <taxon>Bacillariophycidae</taxon>
        <taxon>Naviculales</taxon>
        <taxon>Naviculaceae</taxon>
        <taxon>Seminavis</taxon>
    </lineage>
</organism>
<evidence type="ECO:0000313" key="3">
    <source>
        <dbReference type="EMBL" id="CAB9503866.1"/>
    </source>
</evidence>
<evidence type="ECO:0000256" key="1">
    <source>
        <dbReference type="SAM" id="MobiDB-lite"/>
    </source>
</evidence>
<dbReference type="Proteomes" id="UP001153069">
    <property type="component" value="Unassembled WGS sequence"/>
</dbReference>
<protein>
    <submittedName>
        <fullName evidence="3">Hemolysin-type calcium-binding</fullName>
    </submittedName>
</protein>
<keyword evidence="2" id="KW-0732">Signal</keyword>
<name>A0A9N8DNK0_9STRA</name>
<dbReference type="PROSITE" id="PS00018">
    <property type="entry name" value="EF_HAND_1"/>
    <property type="match status" value="1"/>
</dbReference>
<proteinExistence type="predicted"/>
<sequence length="943" mass="102622">MKFLQTVSFFLVAQMAAADHGVVPLQPFCGVETLGTNPLTGASGFCQHKELTLPTKDEVCAYSMDSPLSYGKVATSDAGTIDVAEECPTPNPLPPRRELHQCEMYHKVFEDGVDLDTSIPDITKCQLKRGGGALKYEPNFPKDRPDVYIEVELNAPPYPRFQFYPALFPNWESSDGKMASSDSTGYVPVLNKTVYDILYWNQPDEGGTGFKFRYISKNGPGAWEACSYSPIAFDLGMDGTVGHIVDETNGFKIDITGDGEIEHLKQWFAPTEGILIDAHNVDGLDDYSNGIITGDHLMGDMAGTYTDGYAKLKTYDYNCDNKLTGEELEGLYIWVDKNSNLKLDNPTVVDDDAGELFTLGHFGIVALNTIHNNLKSYAVLADGTRMLMHDLWFDGFDERRRLRSRQLEGTKWTSHGIEGRRLLEDERRLGKGKGKDEDKGKGKDEDKGKEDDENVDDGLPKNYKRDWDVEEVAQERDACEYAILCAPGTEQPETRSGNEDPSCGASPVPSSVTYGTYGGNPQCHSGGSDTPLGFDFGWKMTGCTSGTYTLNTGGEIKGSCGIADKITLNVQCNADKSATISWSGEGSSNVAIKMKGGNGGTLYDASTNGSDFITGRNGGGNIADISHIEVCVNCVGADCYKTPLTTDPVTNPPPTDPVTNAPPTDPITNAPPTSCGDNAWLGLTLYEVASQNIPYPYCGCLGQEEPLQGQSLFNNKGECHKVNICHGNAGHGWNKQTVSRASLDPTKTNGHAGFNHNKPGANKRPDYFPGTKSVPNPNGAGKNSGMLDGDCGFQCASEEFTCADGTVVTRTLPDCDFAACPSAETDPAPIVTDPAPTEKDQWMWLNGEALDQREAGEFHHEDVSGFLLRHKHASNREARFYFGEGEVLMIKSFHEFLRVERRLSEGISEDVAEKACGHLSGDDKKSCIYDVLATQDTSMAKAW</sequence>
<reference evidence="3" key="1">
    <citation type="submission" date="2020-06" db="EMBL/GenBank/DDBJ databases">
        <authorList>
            <consortium name="Plant Systems Biology data submission"/>
        </authorList>
    </citation>
    <scope>NUCLEOTIDE SEQUENCE</scope>
    <source>
        <strain evidence="3">D6</strain>
    </source>
</reference>